<protein>
    <submittedName>
        <fullName evidence="2">Uroporphyrinogen-III synthase</fullName>
    </submittedName>
</protein>
<dbReference type="InterPro" id="IPR003754">
    <property type="entry name" value="4pyrrol_synth_uPrphyn_synth"/>
</dbReference>
<dbReference type="CDD" id="cd06578">
    <property type="entry name" value="HemD"/>
    <property type="match status" value="1"/>
</dbReference>
<dbReference type="SUPFAM" id="SSF69618">
    <property type="entry name" value="HemD-like"/>
    <property type="match status" value="1"/>
</dbReference>
<dbReference type="KEGG" id="noj:EJ995_03540"/>
<dbReference type="GO" id="GO:0006780">
    <property type="term" value="P:uroporphyrinogen III biosynthetic process"/>
    <property type="evidence" value="ECO:0007669"/>
    <property type="project" value="InterPro"/>
</dbReference>
<dbReference type="Gene3D" id="3.40.50.10090">
    <property type="match status" value="2"/>
</dbReference>
<dbReference type="GO" id="GO:0005829">
    <property type="term" value="C:cytosol"/>
    <property type="evidence" value="ECO:0007669"/>
    <property type="project" value="TreeGrafter"/>
</dbReference>
<feature type="domain" description="Tetrapyrrole biosynthesis uroporphyrinogen III synthase" evidence="1">
    <location>
        <begin position="27"/>
        <end position="208"/>
    </location>
</feature>
<accession>A0A3S9MW57</accession>
<sequence>MASTLLSTRLLTVAQQELVLNSGHGLVHYACLEIIDHEVSMIDISASHIIITSSNAITALKKIPRDLIQQVYCVGEKTAARVEDMGLKPAIVSSNSTQLAHAISQHHPTQEFLFLCGKDRREELPAILKKNNVLFKEIIVYESVMVPKSFDRKFAAVLMFSPRGVYAFAKANNAQPDNVICIGETTAQAAREIYKVVHVATKHTVENVIVTAIKVLNNDKK</sequence>
<dbReference type="Pfam" id="PF02602">
    <property type="entry name" value="HEM4"/>
    <property type="match status" value="1"/>
</dbReference>
<name>A0A3S9MW57_9FLAO</name>
<dbReference type="RefSeq" id="WP_126445677.1">
    <property type="nucleotide sequence ID" value="NZ_CP034549.1"/>
</dbReference>
<dbReference type="InterPro" id="IPR036108">
    <property type="entry name" value="4pyrrol_syn_uPrphyn_synt_sf"/>
</dbReference>
<organism evidence="2 3">
    <name type="scientific">Nonlabens ponticola</name>
    <dbReference type="NCBI Taxonomy" id="2496866"/>
    <lineage>
        <taxon>Bacteria</taxon>
        <taxon>Pseudomonadati</taxon>
        <taxon>Bacteroidota</taxon>
        <taxon>Flavobacteriia</taxon>
        <taxon>Flavobacteriales</taxon>
        <taxon>Flavobacteriaceae</taxon>
        <taxon>Nonlabens</taxon>
    </lineage>
</organism>
<dbReference type="EMBL" id="CP034549">
    <property type="protein sequence ID" value="AZQ43353.1"/>
    <property type="molecule type" value="Genomic_DNA"/>
</dbReference>
<proteinExistence type="predicted"/>
<reference evidence="2 3" key="1">
    <citation type="submission" date="2018-12" db="EMBL/GenBank/DDBJ databases">
        <title>Complete genome of Nonlabens sp. MJ115.</title>
        <authorList>
            <person name="Choi H.S."/>
            <person name="Jung J."/>
        </authorList>
    </citation>
    <scope>NUCLEOTIDE SEQUENCE [LARGE SCALE GENOMIC DNA]</scope>
    <source>
        <strain evidence="2 3">MJ115</strain>
    </source>
</reference>
<gene>
    <name evidence="2" type="ORF">EJ995_03540</name>
</gene>
<dbReference type="PANTHER" id="PTHR12390:SF0">
    <property type="entry name" value="UROPORPHYRINOGEN-III SYNTHASE"/>
    <property type="match status" value="1"/>
</dbReference>
<evidence type="ECO:0000313" key="3">
    <source>
        <dbReference type="Proteomes" id="UP000279600"/>
    </source>
</evidence>
<keyword evidence="3" id="KW-1185">Reference proteome</keyword>
<dbReference type="AlphaFoldDB" id="A0A3S9MW57"/>
<dbReference type="OrthoDB" id="1523900at2"/>
<dbReference type="PANTHER" id="PTHR12390">
    <property type="entry name" value="UROPORPHYRINOGEN III SYNTHASE"/>
    <property type="match status" value="1"/>
</dbReference>
<dbReference type="InterPro" id="IPR039793">
    <property type="entry name" value="UROS/Hem4"/>
</dbReference>
<evidence type="ECO:0000259" key="1">
    <source>
        <dbReference type="Pfam" id="PF02602"/>
    </source>
</evidence>
<evidence type="ECO:0000313" key="2">
    <source>
        <dbReference type="EMBL" id="AZQ43353.1"/>
    </source>
</evidence>
<dbReference type="Proteomes" id="UP000279600">
    <property type="component" value="Chromosome"/>
</dbReference>
<dbReference type="GO" id="GO:0004852">
    <property type="term" value="F:uroporphyrinogen-III synthase activity"/>
    <property type="evidence" value="ECO:0007669"/>
    <property type="project" value="InterPro"/>
</dbReference>